<dbReference type="Proteomes" id="UP000501113">
    <property type="component" value="Segment"/>
</dbReference>
<accession>A0A6F8X1P0</accession>
<sequence>MYHIDVLNRLLIKNFCVLTGKELSDWDIKFYISQMKPLIEDILNVVEKNIYRFQPCESNCDILIVNNYKLNFISTYVNLIAVHKILFKEHLNTLNTSEKTFRMFIQRLTLFYNMVLLYTI</sequence>
<organism evidence="1">
    <name type="scientific">Lymphocystis disease virus 2</name>
    <dbReference type="NCBI Taxonomy" id="159183"/>
    <lineage>
        <taxon>Viruses</taxon>
        <taxon>Varidnaviria</taxon>
        <taxon>Bamfordvirae</taxon>
        <taxon>Nucleocytoviricota</taxon>
        <taxon>Megaviricetes</taxon>
        <taxon>Pimascovirales</taxon>
        <taxon>Pimascovirales incertae sedis</taxon>
        <taxon>Iridoviridae</taxon>
        <taxon>Alphairidovirinae</taxon>
        <taxon>Lymphocystivirus</taxon>
        <taxon>Lymphocystivirus paralichthys1</taxon>
    </lineage>
</organism>
<proteinExistence type="predicted"/>
<evidence type="ECO:0000313" key="1">
    <source>
        <dbReference type="EMBL" id="BCB67490.1"/>
    </source>
</evidence>
<name>A0A6F8X1P0_9VIRU</name>
<reference evidence="1" key="1">
    <citation type="journal article" date="2021" name="Microbiol. Resour. Announc.">
        <title>Genome Sequence of Lymphocystis Disease Virus 2 LCDV-JP_Oita_2018, Isolated from a Diseased Japanese Flounder (Paralichthys olivaceus) in Japan.</title>
        <authorList>
            <person name="Kawato S."/>
            <person name="Nozaki R."/>
            <person name="Hirono I."/>
            <person name="Kondo H."/>
        </authorList>
    </citation>
    <scope>NUCLEOTIDE SEQUENCE</scope>
    <source>
        <strain evidence="1">LCDV-JP_Oita_2018</strain>
    </source>
</reference>
<dbReference type="EMBL" id="LC534415">
    <property type="protein sequence ID" value="BCB67490.1"/>
    <property type="molecule type" value="Genomic_DNA"/>
</dbReference>
<protein>
    <submittedName>
        <fullName evidence="1">Uncharacterized protein</fullName>
    </submittedName>
</protein>